<dbReference type="GO" id="GO:0005509">
    <property type="term" value="F:calcium ion binding"/>
    <property type="evidence" value="ECO:0007669"/>
    <property type="project" value="InterPro"/>
</dbReference>
<dbReference type="EMBL" id="ATMH01006339">
    <property type="protein sequence ID" value="EPY26064.1"/>
    <property type="molecule type" value="Genomic_DNA"/>
</dbReference>
<evidence type="ECO:0000313" key="5">
    <source>
        <dbReference type="EMBL" id="EPY26064.1"/>
    </source>
</evidence>
<keyword evidence="6" id="KW-1185">Reference proteome</keyword>
<name>S9UBG4_9TRYP</name>
<dbReference type="InterPro" id="IPR002048">
    <property type="entry name" value="EF_hand_dom"/>
</dbReference>
<feature type="domain" description="EF-hand" evidence="4">
    <location>
        <begin position="63"/>
        <end position="98"/>
    </location>
</feature>
<evidence type="ECO:0000256" key="3">
    <source>
        <dbReference type="ARBA" id="ARBA00022837"/>
    </source>
</evidence>
<evidence type="ECO:0000313" key="6">
    <source>
        <dbReference type="Proteomes" id="UP000015354"/>
    </source>
</evidence>
<dbReference type="PROSITE" id="PS50222">
    <property type="entry name" value="EF_HAND_2"/>
    <property type="match status" value="1"/>
</dbReference>
<protein>
    <submittedName>
        <fullName evidence="5">Flagellar calcium-binding protein</fullName>
    </submittedName>
</protein>
<reference evidence="5 6" key="1">
    <citation type="journal article" date="2013" name="PLoS ONE">
        <title>Predicting the Proteins of Angomonas deanei, Strigomonas culicis and Their Respective Endosymbionts Reveals New Aspects of the Trypanosomatidae Family.</title>
        <authorList>
            <person name="Motta M.C."/>
            <person name="Martins A.C."/>
            <person name="de Souza S.S."/>
            <person name="Catta-Preta C.M."/>
            <person name="Silva R."/>
            <person name="Klein C.C."/>
            <person name="de Almeida L.G."/>
            <person name="de Lima Cunha O."/>
            <person name="Ciapina L.P."/>
            <person name="Brocchi M."/>
            <person name="Colabardini A.C."/>
            <person name="de Araujo Lima B."/>
            <person name="Machado C.R."/>
            <person name="de Almeida Soares C.M."/>
            <person name="Probst C.M."/>
            <person name="de Menezes C.B."/>
            <person name="Thompson C.E."/>
            <person name="Bartholomeu D.C."/>
            <person name="Gradia D.F."/>
            <person name="Pavoni D.P."/>
            <person name="Grisard E.C."/>
            <person name="Fantinatti-Garboggini F."/>
            <person name="Marchini F.K."/>
            <person name="Rodrigues-Luiz G.F."/>
            <person name="Wagner G."/>
            <person name="Goldman G.H."/>
            <person name="Fietto J.L."/>
            <person name="Elias M.C."/>
            <person name="Goldman M.H."/>
            <person name="Sagot M.F."/>
            <person name="Pereira M."/>
            <person name="Stoco P.H."/>
            <person name="de Mendonca-Neto R.P."/>
            <person name="Teixeira S.M."/>
            <person name="Maciel T.E."/>
            <person name="de Oliveira Mendes T.A."/>
            <person name="Urmenyi T.P."/>
            <person name="de Souza W."/>
            <person name="Schenkman S."/>
            <person name="de Vasconcelos A.T."/>
        </authorList>
    </citation>
    <scope>NUCLEOTIDE SEQUENCE [LARGE SCALE GENOMIC DNA]</scope>
</reference>
<dbReference type="SUPFAM" id="SSF47473">
    <property type="entry name" value="EF-hand"/>
    <property type="match status" value="1"/>
</dbReference>
<dbReference type="Proteomes" id="UP000015354">
    <property type="component" value="Unassembled WGS sequence"/>
</dbReference>
<comment type="caution">
    <text evidence="5">The sequence shown here is derived from an EMBL/GenBank/DDBJ whole genome shotgun (WGS) entry which is preliminary data.</text>
</comment>
<dbReference type="InterPro" id="IPR011992">
    <property type="entry name" value="EF-hand-dom_pair"/>
</dbReference>
<dbReference type="SMART" id="SM00054">
    <property type="entry name" value="EFh"/>
    <property type="match status" value="2"/>
</dbReference>
<keyword evidence="5" id="KW-0966">Cell projection</keyword>
<dbReference type="Gene3D" id="1.10.238.10">
    <property type="entry name" value="EF-hand"/>
    <property type="match status" value="1"/>
</dbReference>
<organism evidence="5 6">
    <name type="scientific">Strigomonas culicis</name>
    <dbReference type="NCBI Taxonomy" id="28005"/>
    <lineage>
        <taxon>Eukaryota</taxon>
        <taxon>Discoba</taxon>
        <taxon>Euglenozoa</taxon>
        <taxon>Kinetoplastea</taxon>
        <taxon>Metakinetoplastina</taxon>
        <taxon>Trypanosomatida</taxon>
        <taxon>Trypanosomatidae</taxon>
        <taxon>Strigomonadinae</taxon>
        <taxon>Strigomonas</taxon>
    </lineage>
</organism>
<evidence type="ECO:0000259" key="4">
    <source>
        <dbReference type="PROSITE" id="PS50222"/>
    </source>
</evidence>
<sequence>MEGGAAAEKPEQLSFTGFRLLLCYVHDFLAVTMLFEAIDTSGNHLIDRKEFQQAAPHFAAWGVTKKNAMEIFREIDSDRSGSINLDEFAAWAAAKRLEAEGDPDKA</sequence>
<keyword evidence="2" id="KW-0677">Repeat</keyword>
<keyword evidence="5" id="KW-0282">Flagellum</keyword>
<keyword evidence="5" id="KW-0969">Cilium</keyword>
<dbReference type="AlphaFoldDB" id="S9UBG4"/>
<accession>S9UBG4</accession>
<dbReference type="PROSITE" id="PS00018">
    <property type="entry name" value="EF_HAND_1"/>
    <property type="match status" value="2"/>
</dbReference>
<proteinExistence type="predicted"/>
<dbReference type="InterPro" id="IPR003299">
    <property type="entry name" value="Calflagin-bd"/>
</dbReference>
<dbReference type="CDD" id="cd00051">
    <property type="entry name" value="EFh"/>
    <property type="match status" value="1"/>
</dbReference>
<dbReference type="PRINTS" id="PR01362">
    <property type="entry name" value="CALFLAGIN"/>
</dbReference>
<keyword evidence="3" id="KW-0106">Calcium</keyword>
<keyword evidence="1" id="KW-0479">Metal-binding</keyword>
<dbReference type="OrthoDB" id="542013at2759"/>
<dbReference type="Pfam" id="PF13499">
    <property type="entry name" value="EF-hand_7"/>
    <property type="match status" value="1"/>
</dbReference>
<gene>
    <name evidence="5" type="ORF">STCU_06339</name>
</gene>
<dbReference type="InterPro" id="IPR018247">
    <property type="entry name" value="EF_Hand_1_Ca_BS"/>
</dbReference>
<evidence type="ECO:0000256" key="2">
    <source>
        <dbReference type="ARBA" id="ARBA00022737"/>
    </source>
</evidence>
<evidence type="ECO:0000256" key="1">
    <source>
        <dbReference type="ARBA" id="ARBA00022723"/>
    </source>
</evidence>